<comment type="caution">
    <text evidence="2">The sequence shown here is derived from an EMBL/GenBank/DDBJ whole genome shotgun (WGS) entry which is preliminary data.</text>
</comment>
<evidence type="ECO:0000313" key="3">
    <source>
        <dbReference type="Proteomes" id="UP001304895"/>
    </source>
</evidence>
<accession>A0AAN6UTK3</accession>
<gene>
    <name evidence="2" type="ORF">BT67DRAFT_368358</name>
</gene>
<keyword evidence="3" id="KW-1185">Reference proteome</keyword>
<dbReference type="EMBL" id="MU853401">
    <property type="protein sequence ID" value="KAK4138987.1"/>
    <property type="molecule type" value="Genomic_DNA"/>
</dbReference>
<organism evidence="2 3">
    <name type="scientific">Trichocladium antarcticum</name>
    <dbReference type="NCBI Taxonomy" id="1450529"/>
    <lineage>
        <taxon>Eukaryota</taxon>
        <taxon>Fungi</taxon>
        <taxon>Dikarya</taxon>
        <taxon>Ascomycota</taxon>
        <taxon>Pezizomycotina</taxon>
        <taxon>Sordariomycetes</taxon>
        <taxon>Sordariomycetidae</taxon>
        <taxon>Sordariales</taxon>
        <taxon>Chaetomiaceae</taxon>
        <taxon>Trichocladium</taxon>
    </lineage>
</organism>
<evidence type="ECO:0000313" key="2">
    <source>
        <dbReference type="EMBL" id="KAK4138987.1"/>
    </source>
</evidence>
<feature type="region of interest" description="Disordered" evidence="1">
    <location>
        <begin position="134"/>
        <end position="155"/>
    </location>
</feature>
<evidence type="ECO:0000256" key="1">
    <source>
        <dbReference type="SAM" id="MobiDB-lite"/>
    </source>
</evidence>
<protein>
    <recommendedName>
        <fullName evidence="4">F-box domain-containing protein</fullName>
    </recommendedName>
</protein>
<feature type="region of interest" description="Disordered" evidence="1">
    <location>
        <begin position="435"/>
        <end position="486"/>
    </location>
</feature>
<dbReference type="Proteomes" id="UP001304895">
    <property type="component" value="Unassembled WGS sequence"/>
</dbReference>
<sequence length="486" mass="54079">MATRRTTTIDALPTELLAHVFGLFDGRAPSESQLHDQPETDMLKRPDEIDLKNISAVSKLWRAIALPMLFRHVVWNLDPYRLRAEPAGVADPIDAIPLLAFLRTNDLGRYVCSLTMLVRNRLLPSLDLRMLGSGPQSPGATAPHLDPDAEPSRGRSLHSIASLDATYDQDNNWLWDGLFGVMDPLRLTIIASPQMLASLLSCMLFVGDADVFSKRQMLHILSLSRLSRSAKADPKAPGPSPSEPPSRRTNSACGERRRKPSALFTIRPWTHLVLNEGSSIRVYKNYEFFLRRPPSILGALLGSEEPPNDVVLIPPTITSLSYIAIFPLSPHFSVLVSNLPRIEHLFVQLVPRNDVLLDPDEMRHVHASDLWMERNTCYGLAAGHTSHPRRPAAYNWRFLRVFESGDAADTEAWELAVEYLQVARTRWRVERDGLLVKGPEPGPEESHAAATDGAESDESGLDALDGDDHATETEILSVPPESFSPW</sequence>
<evidence type="ECO:0008006" key="4">
    <source>
        <dbReference type="Google" id="ProtNLM"/>
    </source>
</evidence>
<name>A0AAN6UTK3_9PEZI</name>
<feature type="region of interest" description="Disordered" evidence="1">
    <location>
        <begin position="230"/>
        <end position="257"/>
    </location>
</feature>
<reference evidence="2" key="1">
    <citation type="journal article" date="2023" name="Mol. Phylogenet. Evol.">
        <title>Genome-scale phylogeny and comparative genomics of the fungal order Sordariales.</title>
        <authorList>
            <person name="Hensen N."/>
            <person name="Bonometti L."/>
            <person name="Westerberg I."/>
            <person name="Brannstrom I.O."/>
            <person name="Guillou S."/>
            <person name="Cros-Aarteil S."/>
            <person name="Calhoun S."/>
            <person name="Haridas S."/>
            <person name="Kuo A."/>
            <person name="Mondo S."/>
            <person name="Pangilinan J."/>
            <person name="Riley R."/>
            <person name="LaButti K."/>
            <person name="Andreopoulos B."/>
            <person name="Lipzen A."/>
            <person name="Chen C."/>
            <person name="Yan M."/>
            <person name="Daum C."/>
            <person name="Ng V."/>
            <person name="Clum A."/>
            <person name="Steindorff A."/>
            <person name="Ohm R.A."/>
            <person name="Martin F."/>
            <person name="Silar P."/>
            <person name="Natvig D.O."/>
            <person name="Lalanne C."/>
            <person name="Gautier V."/>
            <person name="Ament-Velasquez S.L."/>
            <person name="Kruys A."/>
            <person name="Hutchinson M.I."/>
            <person name="Powell A.J."/>
            <person name="Barry K."/>
            <person name="Miller A.N."/>
            <person name="Grigoriev I.V."/>
            <person name="Debuchy R."/>
            <person name="Gladieux P."/>
            <person name="Hiltunen Thoren M."/>
            <person name="Johannesson H."/>
        </authorList>
    </citation>
    <scope>NUCLEOTIDE SEQUENCE</scope>
    <source>
        <strain evidence="2">CBS 123565</strain>
    </source>
</reference>
<dbReference type="AlphaFoldDB" id="A0AAN6UTK3"/>
<reference evidence="2" key="2">
    <citation type="submission" date="2023-05" db="EMBL/GenBank/DDBJ databases">
        <authorList>
            <consortium name="Lawrence Berkeley National Laboratory"/>
            <person name="Steindorff A."/>
            <person name="Hensen N."/>
            <person name="Bonometti L."/>
            <person name="Westerberg I."/>
            <person name="Brannstrom I.O."/>
            <person name="Guillou S."/>
            <person name="Cros-Aarteil S."/>
            <person name="Calhoun S."/>
            <person name="Haridas S."/>
            <person name="Kuo A."/>
            <person name="Mondo S."/>
            <person name="Pangilinan J."/>
            <person name="Riley R."/>
            <person name="Labutti K."/>
            <person name="Andreopoulos B."/>
            <person name="Lipzen A."/>
            <person name="Chen C."/>
            <person name="Yanf M."/>
            <person name="Daum C."/>
            <person name="Ng V."/>
            <person name="Clum A."/>
            <person name="Ohm R."/>
            <person name="Martin F."/>
            <person name="Silar P."/>
            <person name="Natvig D."/>
            <person name="Lalanne C."/>
            <person name="Gautier V."/>
            <person name="Ament-Velasquez S.L."/>
            <person name="Kruys A."/>
            <person name="Hutchinson M.I."/>
            <person name="Powell A.J."/>
            <person name="Barry K."/>
            <person name="Miller A.N."/>
            <person name="Grigoriev I.V."/>
            <person name="Debuchy R."/>
            <person name="Gladieux P."/>
            <person name="Thoren M.H."/>
            <person name="Johannesson H."/>
        </authorList>
    </citation>
    <scope>NUCLEOTIDE SEQUENCE</scope>
    <source>
        <strain evidence="2">CBS 123565</strain>
    </source>
</reference>
<proteinExistence type="predicted"/>